<protein>
    <submittedName>
        <fullName evidence="3">Uncharacterized protein</fullName>
    </submittedName>
</protein>
<comment type="caution">
    <text evidence="3">The sequence shown here is derived from an EMBL/GenBank/DDBJ whole genome shotgun (WGS) entry which is preliminary data.</text>
</comment>
<evidence type="ECO:0000256" key="1">
    <source>
        <dbReference type="SAM" id="MobiDB-lite"/>
    </source>
</evidence>
<evidence type="ECO:0000313" key="4">
    <source>
        <dbReference type="Proteomes" id="UP001285441"/>
    </source>
</evidence>
<name>A0AAE0K2Z6_9PEZI</name>
<dbReference type="AlphaFoldDB" id="A0AAE0K2Z6"/>
<reference evidence="3" key="1">
    <citation type="journal article" date="2023" name="Mol. Phylogenet. Evol.">
        <title>Genome-scale phylogeny and comparative genomics of the fungal order Sordariales.</title>
        <authorList>
            <person name="Hensen N."/>
            <person name="Bonometti L."/>
            <person name="Westerberg I."/>
            <person name="Brannstrom I.O."/>
            <person name="Guillou S."/>
            <person name="Cros-Aarteil S."/>
            <person name="Calhoun S."/>
            <person name="Haridas S."/>
            <person name="Kuo A."/>
            <person name="Mondo S."/>
            <person name="Pangilinan J."/>
            <person name="Riley R."/>
            <person name="LaButti K."/>
            <person name="Andreopoulos B."/>
            <person name="Lipzen A."/>
            <person name="Chen C."/>
            <person name="Yan M."/>
            <person name="Daum C."/>
            <person name="Ng V."/>
            <person name="Clum A."/>
            <person name="Steindorff A."/>
            <person name="Ohm R.A."/>
            <person name="Martin F."/>
            <person name="Silar P."/>
            <person name="Natvig D.O."/>
            <person name="Lalanne C."/>
            <person name="Gautier V."/>
            <person name="Ament-Velasquez S.L."/>
            <person name="Kruys A."/>
            <person name="Hutchinson M.I."/>
            <person name="Powell A.J."/>
            <person name="Barry K."/>
            <person name="Miller A.N."/>
            <person name="Grigoriev I.V."/>
            <person name="Debuchy R."/>
            <person name="Gladieux P."/>
            <person name="Hiltunen Thoren M."/>
            <person name="Johannesson H."/>
        </authorList>
    </citation>
    <scope>NUCLEOTIDE SEQUENCE</scope>
    <source>
        <strain evidence="3">CBS 232.78</strain>
    </source>
</reference>
<feature type="transmembrane region" description="Helical" evidence="2">
    <location>
        <begin position="130"/>
        <end position="154"/>
    </location>
</feature>
<keyword evidence="4" id="KW-1185">Reference proteome</keyword>
<organism evidence="3 4">
    <name type="scientific">Podospora didyma</name>
    <dbReference type="NCBI Taxonomy" id="330526"/>
    <lineage>
        <taxon>Eukaryota</taxon>
        <taxon>Fungi</taxon>
        <taxon>Dikarya</taxon>
        <taxon>Ascomycota</taxon>
        <taxon>Pezizomycotina</taxon>
        <taxon>Sordariomycetes</taxon>
        <taxon>Sordariomycetidae</taxon>
        <taxon>Sordariales</taxon>
        <taxon>Podosporaceae</taxon>
        <taxon>Podospora</taxon>
    </lineage>
</organism>
<gene>
    <name evidence="3" type="ORF">B0H63DRAFT_80228</name>
</gene>
<dbReference type="EMBL" id="JAULSW010000010">
    <property type="protein sequence ID" value="KAK3368702.1"/>
    <property type="molecule type" value="Genomic_DNA"/>
</dbReference>
<keyword evidence="2" id="KW-0472">Membrane</keyword>
<reference evidence="3" key="2">
    <citation type="submission" date="2023-06" db="EMBL/GenBank/DDBJ databases">
        <authorList>
            <consortium name="Lawrence Berkeley National Laboratory"/>
            <person name="Haridas S."/>
            <person name="Hensen N."/>
            <person name="Bonometti L."/>
            <person name="Westerberg I."/>
            <person name="Brannstrom I.O."/>
            <person name="Guillou S."/>
            <person name="Cros-Aarteil S."/>
            <person name="Calhoun S."/>
            <person name="Kuo A."/>
            <person name="Mondo S."/>
            <person name="Pangilinan J."/>
            <person name="Riley R."/>
            <person name="LaButti K."/>
            <person name="Andreopoulos B."/>
            <person name="Lipzen A."/>
            <person name="Chen C."/>
            <person name="Yanf M."/>
            <person name="Daum C."/>
            <person name="Ng V."/>
            <person name="Clum A."/>
            <person name="Steindorff A."/>
            <person name="Ohm R."/>
            <person name="Martin F."/>
            <person name="Silar P."/>
            <person name="Natvig D."/>
            <person name="Lalanne C."/>
            <person name="Gautier V."/>
            <person name="Ament-velasquez S.L."/>
            <person name="Kruys A."/>
            <person name="Hutchinson M.I."/>
            <person name="Powell A.J."/>
            <person name="Barry K."/>
            <person name="Miller A.N."/>
            <person name="Grigoriev I.V."/>
            <person name="Debuchy R."/>
            <person name="Gladieux P."/>
            <person name="Thoren M.H."/>
            <person name="Johannesson H."/>
        </authorList>
    </citation>
    <scope>NUCLEOTIDE SEQUENCE</scope>
    <source>
        <strain evidence="3">CBS 232.78</strain>
    </source>
</reference>
<feature type="region of interest" description="Disordered" evidence="1">
    <location>
        <begin position="196"/>
        <end position="225"/>
    </location>
</feature>
<proteinExistence type="predicted"/>
<evidence type="ECO:0000256" key="2">
    <source>
        <dbReference type="SAM" id="Phobius"/>
    </source>
</evidence>
<dbReference type="Proteomes" id="UP001285441">
    <property type="component" value="Unassembled WGS sequence"/>
</dbReference>
<keyword evidence="2" id="KW-1133">Transmembrane helix</keyword>
<evidence type="ECO:0000313" key="3">
    <source>
        <dbReference type="EMBL" id="KAK3368702.1"/>
    </source>
</evidence>
<feature type="non-terminal residue" evidence="3">
    <location>
        <position position="1"/>
    </location>
</feature>
<keyword evidence="2" id="KW-0812">Transmembrane</keyword>
<sequence>ADSGETRHAPWEGIPSSHLYHTPCATSFFSPGCLIFSSFSPPTYTIDCGQISTQSSKPYFRVRVSLSTARHPRIRLLTALPDNFKGLTSSNHRPTTSTMVALLRPNWNLLQPRVIHHYSSTPTRLLPVQIGLIVGGIILMIVTVVVIYFFAAVYRKKKAQQTAQYGVYQPAPNAPGPAADMATNPYATNATPAYHNTATQFPQPAHQAPYDNPETQNLNGPARYA</sequence>
<accession>A0AAE0K2Z6</accession>